<dbReference type="GeneID" id="93379984"/>
<dbReference type="Proteomes" id="UP000184831">
    <property type="component" value="Unassembled WGS sequence"/>
</dbReference>
<dbReference type="InterPro" id="IPR051455">
    <property type="entry name" value="Bact_solute-bind_prot3"/>
</dbReference>
<evidence type="ECO:0000259" key="4">
    <source>
        <dbReference type="SMART" id="SM00062"/>
    </source>
</evidence>
<gene>
    <name evidence="5" type="primary">peb1A_2</name>
    <name evidence="5" type="ORF">SAMEA2070301_02273</name>
    <name evidence="6" type="ORF">SAMEA2152244_02970</name>
</gene>
<dbReference type="AlphaFoldDB" id="A0A1M9NQL5"/>
<dbReference type="RefSeq" id="WP_005111551.1">
    <property type="nucleotide sequence ID" value="NZ_AP028613.1"/>
</dbReference>
<evidence type="ECO:0000256" key="1">
    <source>
        <dbReference type="ARBA" id="ARBA00010333"/>
    </source>
</evidence>
<evidence type="ECO:0000313" key="5">
    <source>
        <dbReference type="EMBL" id="SIA88434.1"/>
    </source>
</evidence>
<comment type="similarity">
    <text evidence="1">Belongs to the bacterial solute-binding protein 3 family.</text>
</comment>
<keyword evidence="3" id="KW-0732">Signal</keyword>
<accession>A0A1M9NQL5</accession>
<feature type="domain" description="Solute-binding protein family 3/N-terminal" evidence="4">
    <location>
        <begin position="49"/>
        <end position="298"/>
    </location>
</feature>
<dbReference type="PANTHER" id="PTHR30085">
    <property type="entry name" value="AMINO ACID ABC TRANSPORTER PERMEASE"/>
    <property type="match status" value="1"/>
</dbReference>
<evidence type="ECO:0000256" key="2">
    <source>
        <dbReference type="ARBA" id="ARBA00022448"/>
    </source>
</evidence>
<protein>
    <submittedName>
        <fullName evidence="5">Glutamate ABC transporter, periplasmic protein</fullName>
    </submittedName>
</protein>
<dbReference type="GO" id="GO:0005576">
    <property type="term" value="C:extracellular region"/>
    <property type="evidence" value="ECO:0007669"/>
    <property type="project" value="TreeGrafter"/>
</dbReference>
<proteinExistence type="inferred from homology"/>
<dbReference type="PROSITE" id="PS51257">
    <property type="entry name" value="PROKAR_LIPOPROTEIN"/>
    <property type="match status" value="1"/>
</dbReference>
<sequence length="340" mass="36934">MSRLRDEDARVMRRRHTALVAALALLATLVSACGSTEPRQLLGSIRGGTVILGTKFDQPGVGLQHPDKKMSGFDVKISEYVVNAIADELGVKHPTIRWYETPSAQREQLIDNGTVDMIAGSYSVNYSRAQKVSFAGPYLITYQGLLVRKADDSLTTLDDLNRGKKLCSVSGSTPAQNVKNLLPGTQLQEFDSYSSCVEALRRGKVDALTTDETILAGYAKRYEGEFKLIQMNYELSKPLCIGNPKRQRRNGDPFSREVYGIGLARGDTAAIEAIDRALDKMIATGAWDSDLREALGDSTIDGWEKRAESGTYGLRPDPSLAAIEKITGTKPAADPACGAA</sequence>
<evidence type="ECO:0000313" key="7">
    <source>
        <dbReference type="Proteomes" id="UP000184831"/>
    </source>
</evidence>
<evidence type="ECO:0000313" key="6">
    <source>
        <dbReference type="EMBL" id="SIN04189.1"/>
    </source>
</evidence>
<dbReference type="Gene3D" id="3.40.190.10">
    <property type="entry name" value="Periplasmic binding protein-like II"/>
    <property type="match status" value="2"/>
</dbReference>
<keyword evidence="2" id="KW-0813">Transport</keyword>
<dbReference type="InterPro" id="IPR001638">
    <property type="entry name" value="Solute-binding_3/MltF_N"/>
</dbReference>
<evidence type="ECO:0000256" key="3">
    <source>
        <dbReference type="ARBA" id="ARBA00022729"/>
    </source>
</evidence>
<dbReference type="Pfam" id="PF00497">
    <property type="entry name" value="SBP_bac_3"/>
    <property type="match status" value="1"/>
</dbReference>
<dbReference type="GO" id="GO:0006865">
    <property type="term" value="P:amino acid transport"/>
    <property type="evidence" value="ECO:0007669"/>
    <property type="project" value="TreeGrafter"/>
</dbReference>
<dbReference type="Proteomes" id="UP000185210">
    <property type="component" value="Unassembled WGS sequence"/>
</dbReference>
<name>A0A1M9NQL5_9MYCO</name>
<dbReference type="EMBL" id="FSQE01000005">
    <property type="protein sequence ID" value="SIN04189.1"/>
    <property type="molecule type" value="Genomic_DNA"/>
</dbReference>
<dbReference type="SMART" id="SM00062">
    <property type="entry name" value="PBPb"/>
    <property type="match status" value="1"/>
</dbReference>
<dbReference type="PANTHER" id="PTHR30085:SF6">
    <property type="entry name" value="ABC TRANSPORTER GLUTAMINE-BINDING PROTEIN GLNH"/>
    <property type="match status" value="1"/>
</dbReference>
<reference evidence="7 8" key="1">
    <citation type="submission" date="2016-11" db="EMBL/GenBank/DDBJ databases">
        <authorList>
            <consortium name="Pathogen Informatics"/>
        </authorList>
    </citation>
    <scope>NUCLEOTIDE SEQUENCE [LARGE SCALE GENOMIC DNA]</scope>
    <source>
        <strain evidence="5 8">104</strain>
        <strain evidence="6 7">696</strain>
    </source>
</reference>
<dbReference type="SUPFAM" id="SSF53850">
    <property type="entry name" value="Periplasmic binding protein-like II"/>
    <property type="match status" value="1"/>
</dbReference>
<dbReference type="GO" id="GO:0030288">
    <property type="term" value="C:outer membrane-bounded periplasmic space"/>
    <property type="evidence" value="ECO:0007669"/>
    <property type="project" value="TreeGrafter"/>
</dbReference>
<comment type="caution">
    <text evidence="5">The sequence shown here is derived from an EMBL/GenBank/DDBJ whole genome shotgun (WGS) entry which is preliminary data.</text>
</comment>
<dbReference type="EMBL" id="FSHM01000003">
    <property type="protein sequence ID" value="SIA88434.1"/>
    <property type="molecule type" value="Genomic_DNA"/>
</dbReference>
<dbReference type="CDD" id="cd13690">
    <property type="entry name" value="PBP2_GluB"/>
    <property type="match status" value="1"/>
</dbReference>
<evidence type="ECO:0000313" key="8">
    <source>
        <dbReference type="Proteomes" id="UP000185210"/>
    </source>
</evidence>
<organism evidence="5 8">
    <name type="scientific">Mycobacteroides abscessus subsp. abscessus</name>
    <dbReference type="NCBI Taxonomy" id="1185650"/>
    <lineage>
        <taxon>Bacteria</taxon>
        <taxon>Bacillati</taxon>
        <taxon>Actinomycetota</taxon>
        <taxon>Actinomycetes</taxon>
        <taxon>Mycobacteriales</taxon>
        <taxon>Mycobacteriaceae</taxon>
        <taxon>Mycobacteroides</taxon>
        <taxon>Mycobacteroides abscessus</taxon>
    </lineage>
</organism>